<dbReference type="EMBL" id="RSCK01000029">
    <property type="protein sequence ID" value="RUT11231.1"/>
    <property type="molecule type" value="Genomic_DNA"/>
</dbReference>
<dbReference type="AlphaFoldDB" id="A0AB37UIL6"/>
<evidence type="ECO:0000313" key="4">
    <source>
        <dbReference type="Proteomes" id="UP000282574"/>
    </source>
</evidence>
<accession>A0AB37UIL6</accession>
<evidence type="ECO:0000313" key="3">
    <source>
        <dbReference type="EMBL" id="RUT11231.1"/>
    </source>
</evidence>
<sequence>MEFLKAKLKARDSGGVDIDFMYNPTEISFTRTASWAYDLGHRGSNLLPKVNFSGVQPYRLTLRHVPYDTYEKKTSVMEYINKIKKGMSASADLLRPPVYTFEWGETKYSDYVIEDLAYTITMVLPNGTPVRAWVDITLLEVDSPKEDDLLSESGQTERSNNIPILERIDPDHPAVPSVEQVD</sequence>
<comment type="caution">
    <text evidence="3">The sequence shown here is derived from an EMBL/GenBank/DDBJ whole genome shotgun (WGS) entry which is preliminary data.</text>
</comment>
<reference evidence="3 4" key="1">
    <citation type="journal article" date="2019" name="Genome Biol. Evol.">
        <title>Day and night: Metabolic profiles and evolutionary relationships of six axenic non-marine cyanobacteria.</title>
        <authorList>
            <person name="Will S.E."/>
            <person name="Henke P."/>
            <person name="Boedeker C."/>
            <person name="Huang S."/>
            <person name="Brinkmann H."/>
            <person name="Rohde M."/>
            <person name="Jarek M."/>
            <person name="Friedl T."/>
            <person name="Seufert S."/>
            <person name="Schumacher M."/>
            <person name="Overmann J."/>
            <person name="Neumann-Schaal M."/>
            <person name="Petersen J."/>
        </authorList>
    </citation>
    <scope>NUCLEOTIDE SEQUENCE [LARGE SCALE GENOMIC DNA]</scope>
    <source>
        <strain evidence="3 4">SAG 39.79</strain>
    </source>
</reference>
<dbReference type="RefSeq" id="WP_106168478.1">
    <property type="nucleotide sequence ID" value="NZ_RSCK01000029.1"/>
</dbReference>
<name>A0AB37UIL6_9CYAN</name>
<evidence type="ECO:0000259" key="2">
    <source>
        <dbReference type="Pfam" id="PF19266"/>
    </source>
</evidence>
<feature type="compositionally biased region" description="Polar residues" evidence="1">
    <location>
        <begin position="152"/>
        <end position="162"/>
    </location>
</feature>
<gene>
    <name evidence="3" type="ORF">DSM107010_35000</name>
</gene>
<feature type="domain" description="Contractile injection system tube protein N-terminal" evidence="2">
    <location>
        <begin position="13"/>
        <end position="146"/>
    </location>
</feature>
<dbReference type="Pfam" id="PF19266">
    <property type="entry name" value="CIS_tube"/>
    <property type="match status" value="1"/>
</dbReference>
<feature type="region of interest" description="Disordered" evidence="1">
    <location>
        <begin position="146"/>
        <end position="182"/>
    </location>
</feature>
<proteinExistence type="predicted"/>
<dbReference type="Proteomes" id="UP000282574">
    <property type="component" value="Unassembled WGS sequence"/>
</dbReference>
<dbReference type="InterPro" id="IPR045361">
    <property type="entry name" value="CIS_tube_prot_N"/>
</dbReference>
<organism evidence="3 4">
    <name type="scientific">Chroococcidiopsis cubana SAG 39.79</name>
    <dbReference type="NCBI Taxonomy" id="388085"/>
    <lineage>
        <taxon>Bacteria</taxon>
        <taxon>Bacillati</taxon>
        <taxon>Cyanobacteriota</taxon>
        <taxon>Cyanophyceae</taxon>
        <taxon>Chroococcidiopsidales</taxon>
        <taxon>Chroococcidiopsidaceae</taxon>
        <taxon>Chroococcidiopsis</taxon>
    </lineage>
</organism>
<evidence type="ECO:0000256" key="1">
    <source>
        <dbReference type="SAM" id="MobiDB-lite"/>
    </source>
</evidence>
<keyword evidence="4" id="KW-1185">Reference proteome</keyword>
<protein>
    <recommendedName>
        <fullName evidence="2">Contractile injection system tube protein N-terminal domain-containing protein</fullName>
    </recommendedName>
</protein>